<feature type="transmembrane region" description="Helical" evidence="1">
    <location>
        <begin position="109"/>
        <end position="131"/>
    </location>
</feature>
<name>A0A2K9LVF2_SPISQ</name>
<evidence type="ECO:0008006" key="4">
    <source>
        <dbReference type="Google" id="ProtNLM"/>
    </source>
</evidence>
<accession>A0A2K9LVF2</accession>
<feature type="transmembrane region" description="Helical" evidence="1">
    <location>
        <begin position="21"/>
        <end position="43"/>
    </location>
</feature>
<dbReference type="EMBL" id="CP025543">
    <property type="protein sequence ID" value="AUM63019.1"/>
    <property type="molecule type" value="Genomic_DNA"/>
</dbReference>
<evidence type="ECO:0000313" key="2">
    <source>
        <dbReference type="EMBL" id="AUM63019.1"/>
    </source>
</evidence>
<keyword evidence="1" id="KW-0812">Transmembrane</keyword>
<organism evidence="2 3">
    <name type="scientific">Spiroplasma monobiae MQ-1</name>
    <dbReference type="NCBI Taxonomy" id="1336748"/>
    <lineage>
        <taxon>Bacteria</taxon>
        <taxon>Bacillati</taxon>
        <taxon>Mycoplasmatota</taxon>
        <taxon>Mollicutes</taxon>
        <taxon>Entomoplasmatales</taxon>
        <taxon>Spiroplasmataceae</taxon>
        <taxon>Spiroplasma</taxon>
    </lineage>
</organism>
<dbReference type="Proteomes" id="UP000234790">
    <property type="component" value="Chromosome"/>
</dbReference>
<evidence type="ECO:0000256" key="1">
    <source>
        <dbReference type="SAM" id="Phobius"/>
    </source>
</evidence>
<proteinExistence type="predicted"/>
<feature type="transmembrane region" description="Helical" evidence="1">
    <location>
        <begin position="403"/>
        <end position="423"/>
    </location>
</feature>
<feature type="transmembrane region" description="Helical" evidence="1">
    <location>
        <begin position="178"/>
        <end position="198"/>
    </location>
</feature>
<gene>
    <name evidence="2" type="ORF">SMONO_v1c07700</name>
</gene>
<feature type="transmembrane region" description="Helical" evidence="1">
    <location>
        <begin position="332"/>
        <end position="352"/>
    </location>
</feature>
<keyword evidence="1" id="KW-1133">Transmembrane helix</keyword>
<dbReference type="AlphaFoldDB" id="A0A2K9LVF2"/>
<sequence>MNKIENNFIAENYKNKNALMIKFSVIFTVLLIPVVTYLVILNINPSLKYYLDNYEGIKDAFGVNVLASTFEITFLSWMSLSLFVIGFSMIVFLKPFLNSKLNNNYKLSYIITIAAFAVFAVVIEAISEYGYSRFYNLFEFLVQEEISSNFSGSLESMKEHFKEMYSNGFKYKWSTDTLTWWFAIFKIIAVILCFNIWLKNDNNKKIIIEQPSRSLSQSKIKDFINKFSLNSRKNILFWLIVGTTLVFITPLVFIINMCLINSQMNSLLNWTFIISDLYKTLENGDVSNITKGSYFAIKFLPVIVSGFLIANILISSVAYIQNWRTSNKTFAFEFSVLLIEILCVLIVIAYSAHESQRLTDMWNSGKISFSSEILESKYLIKTYGSLKWQSDTVTEPWMSGLKYISQTIISLSFLATIYVILGVKFKKINENN</sequence>
<protein>
    <recommendedName>
        <fullName evidence="4">Transmembrane protein</fullName>
    </recommendedName>
</protein>
<feature type="transmembrane region" description="Helical" evidence="1">
    <location>
        <begin position="235"/>
        <end position="262"/>
    </location>
</feature>
<keyword evidence="3" id="KW-1185">Reference proteome</keyword>
<dbReference type="OrthoDB" id="388461at2"/>
<keyword evidence="1" id="KW-0472">Membrane</keyword>
<feature type="transmembrane region" description="Helical" evidence="1">
    <location>
        <begin position="74"/>
        <end position="97"/>
    </location>
</feature>
<evidence type="ECO:0000313" key="3">
    <source>
        <dbReference type="Proteomes" id="UP000234790"/>
    </source>
</evidence>
<reference evidence="2 3" key="1">
    <citation type="submission" date="2017-12" db="EMBL/GenBank/DDBJ databases">
        <title>Complete genome sequence of Spiroplasma monobiae MQ-1 (ATCC 33825).</title>
        <authorList>
            <person name="Tsai Y.-M."/>
            <person name="Lo W.-S."/>
            <person name="Wu P.-S."/>
            <person name="Cho S.-T."/>
            <person name="Kuo C.-H."/>
        </authorList>
    </citation>
    <scope>NUCLEOTIDE SEQUENCE [LARGE SCALE GENOMIC DNA]</scope>
    <source>
        <strain evidence="2 3">MQ-1</strain>
    </source>
</reference>
<feature type="transmembrane region" description="Helical" evidence="1">
    <location>
        <begin position="299"/>
        <end position="320"/>
    </location>
</feature>
<dbReference type="RefSeq" id="WP_101781055.1">
    <property type="nucleotide sequence ID" value="NZ_CP025543.1"/>
</dbReference>
<dbReference type="KEGG" id="smoo:SMONO_v1c07700"/>